<feature type="domain" description="DUF2059" evidence="3">
    <location>
        <begin position="136"/>
        <end position="179"/>
    </location>
</feature>
<keyword evidence="2" id="KW-0732">Signal</keyword>
<dbReference type="AlphaFoldDB" id="A0A4Q7W0E8"/>
<dbReference type="Pfam" id="PF09832">
    <property type="entry name" value="DUF2059"/>
    <property type="match status" value="1"/>
</dbReference>
<sequence length="239" mass="24824">MNIGMKLNKLSIGSAILGLALASTAALAQVTPQVPATTPAAPAAPAAPKLPSSPVKIDLAQRLVAMQSGSLDGLSRNLVETPARQMLSAAEPLIVRVPAEKREAAAKQIQADARKYVDETYPIVRKRAGELSNTQLQTAIEEKFTEDELRQIVAFLESPANKKLQQTLPEVSNALAQKLVADTRPSVEPRIKALEASIAKQLGMTPNAAAPASGPAGSGLKPAAPKPAAPKPSGSASKP</sequence>
<comment type="caution">
    <text evidence="4">The sequence shown here is derived from an EMBL/GenBank/DDBJ whole genome shotgun (WGS) entry which is preliminary data.</text>
</comment>
<name>A0A4Q7W0E8_9BURK</name>
<feature type="chain" id="PRO_5020735860" description="DUF2059 domain-containing protein" evidence="2">
    <location>
        <begin position="29"/>
        <end position="239"/>
    </location>
</feature>
<dbReference type="InterPro" id="IPR018637">
    <property type="entry name" value="DUF2059"/>
</dbReference>
<feature type="signal peptide" evidence="2">
    <location>
        <begin position="1"/>
        <end position="28"/>
    </location>
</feature>
<accession>A0A4Q7W0E8</accession>
<reference evidence="4 5" key="1">
    <citation type="submission" date="2019-02" db="EMBL/GenBank/DDBJ databases">
        <title>Genomic Encyclopedia of Type Strains, Phase IV (KMG-IV): sequencing the most valuable type-strain genomes for metagenomic binning, comparative biology and taxonomic classification.</title>
        <authorList>
            <person name="Goeker M."/>
        </authorList>
    </citation>
    <scope>NUCLEOTIDE SEQUENCE [LARGE SCALE GENOMIC DNA]</scope>
    <source>
        <strain evidence="4 5">DSM 19570</strain>
    </source>
</reference>
<dbReference type="EMBL" id="SHKP01000004">
    <property type="protein sequence ID" value="RZU02651.1"/>
    <property type="molecule type" value="Genomic_DNA"/>
</dbReference>
<keyword evidence="5" id="KW-1185">Reference proteome</keyword>
<evidence type="ECO:0000313" key="5">
    <source>
        <dbReference type="Proteomes" id="UP000293671"/>
    </source>
</evidence>
<evidence type="ECO:0000256" key="2">
    <source>
        <dbReference type="SAM" id="SignalP"/>
    </source>
</evidence>
<organism evidence="4 5">
    <name type="scientific">Rivibacter subsaxonicus</name>
    <dbReference type="NCBI Taxonomy" id="457575"/>
    <lineage>
        <taxon>Bacteria</taxon>
        <taxon>Pseudomonadati</taxon>
        <taxon>Pseudomonadota</taxon>
        <taxon>Betaproteobacteria</taxon>
        <taxon>Burkholderiales</taxon>
        <taxon>Rivibacter</taxon>
    </lineage>
</organism>
<proteinExistence type="predicted"/>
<evidence type="ECO:0000313" key="4">
    <source>
        <dbReference type="EMBL" id="RZU02651.1"/>
    </source>
</evidence>
<evidence type="ECO:0000256" key="1">
    <source>
        <dbReference type="SAM" id="MobiDB-lite"/>
    </source>
</evidence>
<dbReference type="Proteomes" id="UP000293671">
    <property type="component" value="Unassembled WGS sequence"/>
</dbReference>
<feature type="compositionally biased region" description="Low complexity" evidence="1">
    <location>
        <begin position="208"/>
        <end position="223"/>
    </location>
</feature>
<feature type="region of interest" description="Disordered" evidence="1">
    <location>
        <begin position="206"/>
        <end position="239"/>
    </location>
</feature>
<protein>
    <recommendedName>
        <fullName evidence="3">DUF2059 domain-containing protein</fullName>
    </recommendedName>
</protein>
<evidence type="ECO:0000259" key="3">
    <source>
        <dbReference type="Pfam" id="PF09832"/>
    </source>
</evidence>
<gene>
    <name evidence="4" type="ORF">EV670_0679</name>
</gene>